<gene>
    <name evidence="2" type="ORF">PAPOLLO_LOCUS11154</name>
</gene>
<keyword evidence="3" id="KW-1185">Reference proteome</keyword>
<proteinExistence type="predicted"/>
<dbReference type="EMBL" id="CAJQZP010000809">
    <property type="protein sequence ID" value="CAG4986045.1"/>
    <property type="molecule type" value="Genomic_DNA"/>
</dbReference>
<reference evidence="2" key="1">
    <citation type="submission" date="2021-04" db="EMBL/GenBank/DDBJ databases">
        <authorList>
            <person name="Tunstrom K."/>
        </authorList>
    </citation>
    <scope>NUCLEOTIDE SEQUENCE</scope>
</reference>
<organism evidence="2 3">
    <name type="scientific">Parnassius apollo</name>
    <name type="common">Apollo butterfly</name>
    <name type="synonym">Papilio apollo</name>
    <dbReference type="NCBI Taxonomy" id="110799"/>
    <lineage>
        <taxon>Eukaryota</taxon>
        <taxon>Metazoa</taxon>
        <taxon>Ecdysozoa</taxon>
        <taxon>Arthropoda</taxon>
        <taxon>Hexapoda</taxon>
        <taxon>Insecta</taxon>
        <taxon>Pterygota</taxon>
        <taxon>Neoptera</taxon>
        <taxon>Endopterygota</taxon>
        <taxon>Lepidoptera</taxon>
        <taxon>Glossata</taxon>
        <taxon>Ditrysia</taxon>
        <taxon>Papilionoidea</taxon>
        <taxon>Papilionidae</taxon>
        <taxon>Parnassiinae</taxon>
        <taxon>Parnassini</taxon>
        <taxon>Parnassius</taxon>
        <taxon>Parnassius</taxon>
    </lineage>
</organism>
<sequence length="112" mass="13215">MHLVLKYEDGAEEDETEENDEEVQTYRDRADLLRILEDEREGYEESPTLEQEGPGPDPAEEDPPLLEDPQPEKEPGVHSVQARRQEMRKLLWKKQSMWIDCQIISYQIQNHP</sequence>
<evidence type="ECO:0000313" key="2">
    <source>
        <dbReference type="EMBL" id="CAG4986045.1"/>
    </source>
</evidence>
<evidence type="ECO:0000256" key="1">
    <source>
        <dbReference type="SAM" id="MobiDB-lite"/>
    </source>
</evidence>
<dbReference type="Proteomes" id="UP000691718">
    <property type="component" value="Unassembled WGS sequence"/>
</dbReference>
<dbReference type="AlphaFoldDB" id="A0A8S3WYB7"/>
<comment type="caution">
    <text evidence="2">The sequence shown here is derived from an EMBL/GenBank/DDBJ whole genome shotgun (WGS) entry which is preliminary data.</text>
</comment>
<name>A0A8S3WYB7_PARAO</name>
<accession>A0A8S3WYB7</accession>
<evidence type="ECO:0000313" key="3">
    <source>
        <dbReference type="Proteomes" id="UP000691718"/>
    </source>
</evidence>
<feature type="region of interest" description="Disordered" evidence="1">
    <location>
        <begin position="1"/>
        <end position="82"/>
    </location>
</feature>
<protein>
    <submittedName>
        <fullName evidence="2">(apollo) hypothetical protein</fullName>
    </submittedName>
</protein>
<feature type="compositionally biased region" description="Acidic residues" evidence="1">
    <location>
        <begin position="10"/>
        <end position="23"/>
    </location>
</feature>
<feature type="compositionally biased region" description="Basic and acidic residues" evidence="1">
    <location>
        <begin position="24"/>
        <end position="37"/>
    </location>
</feature>